<name>A0A7X2S9M9_9BACI</name>
<dbReference type="GO" id="GO:0030435">
    <property type="term" value="P:sporulation resulting in formation of a cellular spore"/>
    <property type="evidence" value="ECO:0007669"/>
    <property type="project" value="UniProtKB-KW"/>
</dbReference>
<dbReference type="Pfam" id="PF20085">
    <property type="entry name" value="TGL"/>
    <property type="match status" value="1"/>
</dbReference>
<dbReference type="OrthoDB" id="1845399at2"/>
<dbReference type="InterPro" id="IPR020916">
    <property type="entry name" value="Gln_gamma-glutamylTfrase_bac"/>
</dbReference>
<evidence type="ECO:0000256" key="1">
    <source>
        <dbReference type="ARBA" id="ARBA00022679"/>
    </source>
</evidence>
<organism evidence="4 5">
    <name type="scientific">Metabacillus mangrovi</name>
    <dbReference type="NCBI Taxonomy" id="1491830"/>
    <lineage>
        <taxon>Bacteria</taxon>
        <taxon>Bacillati</taxon>
        <taxon>Bacillota</taxon>
        <taxon>Bacilli</taxon>
        <taxon>Bacillales</taxon>
        <taxon>Bacillaceae</taxon>
        <taxon>Metabacillus</taxon>
    </lineage>
</organism>
<dbReference type="Proteomes" id="UP000434639">
    <property type="component" value="Unassembled WGS sequence"/>
</dbReference>
<gene>
    <name evidence="4" type="ORF">GKZ89_19895</name>
</gene>
<dbReference type="GO" id="GO:0003810">
    <property type="term" value="F:protein-glutamine gamma-glutamyltransferase activity"/>
    <property type="evidence" value="ECO:0007669"/>
    <property type="project" value="UniProtKB-EC"/>
</dbReference>
<sequence>MPSERRMTLILIQNKEMTEQSLKKEAKSAVQKEMLRNMARYDEKYVFVNREQFSFELNMRSRLIEASRALAYSGAEFATFETSRCNPALWILTERGAFILRYGVPASAGIRDIFSNGKFYAFECATAIVILFYKAALDSLGPKAFDRLFREIILRDWRHDEDLNIRTQRGNDFIPGDCLYFNNPDFDEIYPQWRGENTIMLGNKEFFGHGMGIKDAEGVIKSLNQYRYPGSARSAYLMSQTTRPDFKYLYFFSPANSSGLPVYYQERKIISRIGSTVQAH</sequence>
<reference evidence="4 5" key="1">
    <citation type="journal article" date="2017" name="Int. J. Syst. Evol. Microbiol.">
        <title>Bacillus mangrovi sp. nov., isolated from a sediment sample from a mangrove forest.</title>
        <authorList>
            <person name="Gupta V."/>
            <person name="Singh P.K."/>
            <person name="Korpole S."/>
            <person name="Tanuku N.R.S."/>
            <person name="Pinnaka A.K."/>
        </authorList>
    </citation>
    <scope>NUCLEOTIDE SEQUENCE [LARGE SCALE GENOMIC DNA]</scope>
    <source>
        <strain evidence="4 5">KCTC 33872</strain>
    </source>
</reference>
<keyword evidence="2" id="KW-0749">Sporulation</keyword>
<protein>
    <submittedName>
        <fullName evidence="4">Protein-glutamine gamma-glutamyltransferase</fullName>
        <ecNumber evidence="4">2.3.2.13</ecNumber>
    </submittedName>
</protein>
<evidence type="ECO:0000256" key="2">
    <source>
        <dbReference type="ARBA" id="ARBA00022969"/>
    </source>
</evidence>
<comment type="caution">
    <text evidence="4">The sequence shown here is derived from an EMBL/GenBank/DDBJ whole genome shotgun (WGS) entry which is preliminary data.</text>
</comment>
<dbReference type="AlphaFoldDB" id="A0A7X2S9M9"/>
<dbReference type="EMBL" id="WMIB01000035">
    <property type="protein sequence ID" value="MTH55661.1"/>
    <property type="molecule type" value="Genomic_DNA"/>
</dbReference>
<evidence type="ECO:0000313" key="5">
    <source>
        <dbReference type="Proteomes" id="UP000434639"/>
    </source>
</evidence>
<evidence type="ECO:0000256" key="3">
    <source>
        <dbReference type="ARBA" id="ARBA00023315"/>
    </source>
</evidence>
<dbReference type="EC" id="2.3.2.13" evidence="4"/>
<proteinExistence type="inferred from homology"/>
<keyword evidence="3 4" id="KW-0012">Acyltransferase</keyword>
<keyword evidence="1 4" id="KW-0808">Transferase</keyword>
<keyword evidence="5" id="KW-1185">Reference proteome</keyword>
<accession>A0A7X2S9M9</accession>
<evidence type="ECO:0000313" key="4">
    <source>
        <dbReference type="EMBL" id="MTH55661.1"/>
    </source>
</evidence>
<dbReference type="NCBIfam" id="NF002869">
    <property type="entry name" value="PRK03187.1"/>
    <property type="match status" value="1"/>
</dbReference>
<dbReference type="HAMAP" id="MF_00727">
    <property type="entry name" value="Tgl"/>
    <property type="match status" value="1"/>
</dbReference>